<evidence type="ECO:0000313" key="2">
    <source>
        <dbReference type="Proteomes" id="UP000076502"/>
    </source>
</evidence>
<protein>
    <submittedName>
        <fullName evidence="1">Uncharacterized protein</fullName>
    </submittedName>
</protein>
<proteinExistence type="predicted"/>
<name>A0A154PRL1_DUFNO</name>
<dbReference type="EMBL" id="KQ435088">
    <property type="protein sequence ID" value="KZC14549.1"/>
    <property type="molecule type" value="Genomic_DNA"/>
</dbReference>
<evidence type="ECO:0000313" key="1">
    <source>
        <dbReference type="EMBL" id="KZC14549.1"/>
    </source>
</evidence>
<sequence length="99" mass="11632">MKCLISRMTVSSMTDRRIEGALLTRRAVKNALSSVRRLCGRLHRGVRCRDDMIERQNRVNETGGRLTTLRMHLDEEELRNLRNENLENELREVATKIIR</sequence>
<organism evidence="1 2">
    <name type="scientific">Dufourea novaeangliae</name>
    <name type="common">Sweat bee</name>
    <dbReference type="NCBI Taxonomy" id="178035"/>
    <lineage>
        <taxon>Eukaryota</taxon>
        <taxon>Metazoa</taxon>
        <taxon>Ecdysozoa</taxon>
        <taxon>Arthropoda</taxon>
        <taxon>Hexapoda</taxon>
        <taxon>Insecta</taxon>
        <taxon>Pterygota</taxon>
        <taxon>Neoptera</taxon>
        <taxon>Endopterygota</taxon>
        <taxon>Hymenoptera</taxon>
        <taxon>Apocrita</taxon>
        <taxon>Aculeata</taxon>
        <taxon>Apoidea</taxon>
        <taxon>Anthophila</taxon>
        <taxon>Halictidae</taxon>
        <taxon>Rophitinae</taxon>
        <taxon>Dufourea</taxon>
    </lineage>
</organism>
<dbReference type="Proteomes" id="UP000076502">
    <property type="component" value="Unassembled WGS sequence"/>
</dbReference>
<reference evidence="1 2" key="1">
    <citation type="submission" date="2015-07" db="EMBL/GenBank/DDBJ databases">
        <title>The genome of Dufourea novaeangliae.</title>
        <authorList>
            <person name="Pan H."/>
            <person name="Kapheim K."/>
        </authorList>
    </citation>
    <scope>NUCLEOTIDE SEQUENCE [LARGE SCALE GENOMIC DNA]</scope>
    <source>
        <strain evidence="1">0120121106</strain>
        <tissue evidence="1">Whole body</tissue>
    </source>
</reference>
<gene>
    <name evidence="1" type="ORF">WN55_07282</name>
</gene>
<keyword evidence="2" id="KW-1185">Reference proteome</keyword>
<accession>A0A154PRL1</accession>
<dbReference type="AlphaFoldDB" id="A0A154PRL1"/>